<proteinExistence type="predicted"/>
<accession>A0ABP7RPA1</accession>
<dbReference type="EMBL" id="BAABDJ010000006">
    <property type="protein sequence ID" value="GAA4000275.1"/>
    <property type="molecule type" value="Genomic_DNA"/>
</dbReference>
<reference evidence="2" key="1">
    <citation type="journal article" date="2019" name="Int. J. Syst. Evol. Microbiol.">
        <title>The Global Catalogue of Microorganisms (GCM) 10K type strain sequencing project: providing services to taxonomists for standard genome sequencing and annotation.</title>
        <authorList>
            <consortium name="The Broad Institute Genomics Platform"/>
            <consortium name="The Broad Institute Genome Sequencing Center for Infectious Disease"/>
            <person name="Wu L."/>
            <person name="Ma J."/>
        </authorList>
    </citation>
    <scope>NUCLEOTIDE SEQUENCE [LARGE SCALE GENOMIC DNA]</scope>
    <source>
        <strain evidence="2">JCM 17224</strain>
    </source>
</reference>
<comment type="caution">
    <text evidence="1">The sequence shown here is derived from an EMBL/GenBank/DDBJ whole genome shotgun (WGS) entry which is preliminary data.</text>
</comment>
<name>A0ABP7RPA1_9BACT</name>
<dbReference type="RefSeq" id="WP_345071298.1">
    <property type="nucleotide sequence ID" value="NZ_BAABDJ010000006.1"/>
</dbReference>
<evidence type="ECO:0000313" key="1">
    <source>
        <dbReference type="EMBL" id="GAA4000275.1"/>
    </source>
</evidence>
<protein>
    <submittedName>
        <fullName evidence="1">Uncharacterized protein</fullName>
    </submittedName>
</protein>
<dbReference type="Proteomes" id="UP001500567">
    <property type="component" value="Unassembled WGS sequence"/>
</dbReference>
<keyword evidence="2" id="KW-1185">Reference proteome</keyword>
<gene>
    <name evidence="1" type="ORF">GCM10022408_09160</name>
</gene>
<organism evidence="1 2">
    <name type="scientific">Hymenobacter fastidiosus</name>
    <dbReference type="NCBI Taxonomy" id="486264"/>
    <lineage>
        <taxon>Bacteria</taxon>
        <taxon>Pseudomonadati</taxon>
        <taxon>Bacteroidota</taxon>
        <taxon>Cytophagia</taxon>
        <taxon>Cytophagales</taxon>
        <taxon>Hymenobacteraceae</taxon>
        <taxon>Hymenobacter</taxon>
    </lineage>
</organism>
<sequence>MLGAADLEASMVYEMKTNSATPAEREAFIRKRMDEFFADKNFRTPALGAREAYQPGPLDRATWNELQQQPQSIRFQYLVGKEDVRRVAWSPLKQQVVHLPGFGG</sequence>
<evidence type="ECO:0000313" key="2">
    <source>
        <dbReference type="Proteomes" id="UP001500567"/>
    </source>
</evidence>